<gene>
    <name evidence="1" type="ORF">FA95DRAFT_1684355</name>
</gene>
<dbReference type="Proteomes" id="UP000814033">
    <property type="component" value="Unassembled WGS sequence"/>
</dbReference>
<organism evidence="1 2">
    <name type="scientific">Auriscalpium vulgare</name>
    <dbReference type="NCBI Taxonomy" id="40419"/>
    <lineage>
        <taxon>Eukaryota</taxon>
        <taxon>Fungi</taxon>
        <taxon>Dikarya</taxon>
        <taxon>Basidiomycota</taxon>
        <taxon>Agaricomycotina</taxon>
        <taxon>Agaricomycetes</taxon>
        <taxon>Russulales</taxon>
        <taxon>Auriscalpiaceae</taxon>
        <taxon>Auriscalpium</taxon>
    </lineage>
</organism>
<evidence type="ECO:0000313" key="2">
    <source>
        <dbReference type="Proteomes" id="UP000814033"/>
    </source>
</evidence>
<protein>
    <submittedName>
        <fullName evidence="1">GMC oxidoreductase</fullName>
    </submittedName>
</protein>
<reference evidence="1" key="2">
    <citation type="journal article" date="2022" name="New Phytol.">
        <title>Evolutionary transition to the ectomycorrhizal habit in the genomes of a hyperdiverse lineage of mushroom-forming fungi.</title>
        <authorList>
            <person name="Looney B."/>
            <person name="Miyauchi S."/>
            <person name="Morin E."/>
            <person name="Drula E."/>
            <person name="Courty P.E."/>
            <person name="Kohler A."/>
            <person name="Kuo A."/>
            <person name="LaButti K."/>
            <person name="Pangilinan J."/>
            <person name="Lipzen A."/>
            <person name="Riley R."/>
            <person name="Andreopoulos W."/>
            <person name="He G."/>
            <person name="Johnson J."/>
            <person name="Nolan M."/>
            <person name="Tritt A."/>
            <person name="Barry K.W."/>
            <person name="Grigoriev I.V."/>
            <person name="Nagy L.G."/>
            <person name="Hibbett D."/>
            <person name="Henrissat B."/>
            <person name="Matheny P.B."/>
            <person name="Labbe J."/>
            <person name="Martin F.M."/>
        </authorList>
    </citation>
    <scope>NUCLEOTIDE SEQUENCE</scope>
    <source>
        <strain evidence="1">FP105234-sp</strain>
    </source>
</reference>
<comment type="caution">
    <text evidence="1">The sequence shown here is derived from an EMBL/GenBank/DDBJ whole genome shotgun (WGS) entry which is preliminary data.</text>
</comment>
<proteinExistence type="predicted"/>
<dbReference type="EMBL" id="MU276329">
    <property type="protein sequence ID" value="KAI0039271.1"/>
    <property type="molecule type" value="Genomic_DNA"/>
</dbReference>
<sequence length="600" mass="65031">MPIVDVDQLLKTKIDYLIVGGGTCGLVVASRLSEDPTVTVAVIEAGGNHKDAELVDVPGLANRALGNPLFDWGFVSTPQVHANNRVTFQARGKGLGGSSLLNFLVYARGSKADFNALEALGNPGWGWDEIVKYTKRSETLVPLEDKSLADIYRVALDEEYHGTDGPIVNSFSPWYGPLQVPVFQALDSMGVPVNKDPANGINVGTNTGLGTIDPSNATRSYSASAYYEPNSSRTNLLVLTHALVSKIAFTKTEDGLQRAVGADVIFDGKVFQLRGVQKEVIISAGSFQTPSILELSGIGNPALLKEHNTPVLIDLPGVGENLQDHTFICTIMEVDSTLQGLDDLRDPKFLEGQMELYKQQKGMLSSMMCQTFSYVPASAVVDEERVKRWQNDMNDTQSSLPSLTKQYDAMRPWIADSQEAQFEILAFPAHYFTPLSVPKPGKKYFTIAISQMHPLSRGSVHVKSAKAEDPPAINPNYLGHPTDLDMLTEALKFGLKIFDTEPVKTATVGPVVPSRETIASGDNALKEYIKETVSGTFHPIGTASMLPRTDGGVVDPSLKVYGTSNLRVIDCSILPLEISAHIQSVAYAIAEKGADIIKHQ</sequence>
<reference evidence="1" key="1">
    <citation type="submission" date="2021-02" db="EMBL/GenBank/DDBJ databases">
        <authorList>
            <consortium name="DOE Joint Genome Institute"/>
            <person name="Ahrendt S."/>
            <person name="Looney B.P."/>
            <person name="Miyauchi S."/>
            <person name="Morin E."/>
            <person name="Drula E."/>
            <person name="Courty P.E."/>
            <person name="Chicoki N."/>
            <person name="Fauchery L."/>
            <person name="Kohler A."/>
            <person name="Kuo A."/>
            <person name="Labutti K."/>
            <person name="Pangilinan J."/>
            <person name="Lipzen A."/>
            <person name="Riley R."/>
            <person name="Andreopoulos W."/>
            <person name="He G."/>
            <person name="Johnson J."/>
            <person name="Barry K.W."/>
            <person name="Grigoriev I.V."/>
            <person name="Nagy L."/>
            <person name="Hibbett D."/>
            <person name="Henrissat B."/>
            <person name="Matheny P.B."/>
            <person name="Labbe J."/>
            <person name="Martin F."/>
        </authorList>
    </citation>
    <scope>NUCLEOTIDE SEQUENCE</scope>
    <source>
        <strain evidence="1">FP105234-sp</strain>
    </source>
</reference>
<keyword evidence="2" id="KW-1185">Reference proteome</keyword>
<accession>A0ACB8R6Q4</accession>
<name>A0ACB8R6Q4_9AGAM</name>
<evidence type="ECO:0000313" key="1">
    <source>
        <dbReference type="EMBL" id="KAI0039271.1"/>
    </source>
</evidence>